<organism evidence="4 5">
    <name type="scientific">Smittium megazygosporum</name>
    <dbReference type="NCBI Taxonomy" id="133381"/>
    <lineage>
        <taxon>Eukaryota</taxon>
        <taxon>Fungi</taxon>
        <taxon>Fungi incertae sedis</taxon>
        <taxon>Zoopagomycota</taxon>
        <taxon>Kickxellomycotina</taxon>
        <taxon>Harpellomycetes</taxon>
        <taxon>Harpellales</taxon>
        <taxon>Legeriomycetaceae</taxon>
        <taxon>Smittium</taxon>
    </lineage>
</organism>
<dbReference type="EMBL" id="MBFS01000222">
    <property type="protein sequence ID" value="PVV03525.1"/>
    <property type="molecule type" value="Genomic_DNA"/>
</dbReference>
<sequence>MSHEKDNLKRIEGGKSGKPTILDEDTFVSNLDKIVEKTFFPNLKKLRRQNFELGTLEDKDVVYFIYIQNQSNENVLDPEIPKSIDEDMSLNTYLDKFTSQDNARYPSPHTCDKIQPATQFMPFNNQQELSMLC</sequence>
<accession>A0A2T9ZG19</accession>
<dbReference type="AlphaFoldDB" id="A0A2T9ZG19"/>
<dbReference type="GO" id="GO:0071013">
    <property type="term" value="C:catalytic step 2 spliceosome"/>
    <property type="evidence" value="ECO:0007669"/>
    <property type="project" value="TreeGrafter"/>
</dbReference>
<dbReference type="Pfam" id="PF09751">
    <property type="entry name" value="Es2"/>
    <property type="match status" value="1"/>
</dbReference>
<dbReference type="InterPro" id="IPR019148">
    <property type="entry name" value="Nuclear_protein_DGCR14_ESS-2"/>
</dbReference>
<dbReference type="Proteomes" id="UP000245609">
    <property type="component" value="Unassembled WGS sequence"/>
</dbReference>
<comment type="subcellular location">
    <subcellularLocation>
        <location evidence="1">Nucleus</location>
    </subcellularLocation>
</comment>
<evidence type="ECO:0000256" key="1">
    <source>
        <dbReference type="ARBA" id="ARBA00004123"/>
    </source>
</evidence>
<comment type="caution">
    <text evidence="4">The sequence shown here is derived from an EMBL/GenBank/DDBJ whole genome shotgun (WGS) entry which is preliminary data.</text>
</comment>
<comment type="similarity">
    <text evidence="2">Belongs to the ESS2 family.</text>
</comment>
<evidence type="ECO:0000256" key="2">
    <source>
        <dbReference type="ARBA" id="ARBA00009072"/>
    </source>
</evidence>
<protein>
    <submittedName>
        <fullName evidence="4">Uncharacterized protein</fullName>
    </submittedName>
</protein>
<evidence type="ECO:0000313" key="5">
    <source>
        <dbReference type="Proteomes" id="UP000245609"/>
    </source>
</evidence>
<proteinExistence type="inferred from homology"/>
<evidence type="ECO:0000256" key="3">
    <source>
        <dbReference type="ARBA" id="ARBA00023242"/>
    </source>
</evidence>
<reference evidence="4 5" key="1">
    <citation type="journal article" date="2018" name="MBio">
        <title>Comparative Genomics Reveals the Core Gene Toolbox for the Fungus-Insect Symbiosis.</title>
        <authorList>
            <person name="Wang Y."/>
            <person name="Stata M."/>
            <person name="Wang W."/>
            <person name="Stajich J.E."/>
            <person name="White M.M."/>
            <person name="Moncalvo J.M."/>
        </authorList>
    </citation>
    <scope>NUCLEOTIDE SEQUENCE [LARGE SCALE GENOMIC DNA]</scope>
    <source>
        <strain evidence="4 5">SC-DP-2</strain>
    </source>
</reference>
<dbReference type="OrthoDB" id="19679at2759"/>
<keyword evidence="5" id="KW-1185">Reference proteome</keyword>
<evidence type="ECO:0000313" key="4">
    <source>
        <dbReference type="EMBL" id="PVV03525.1"/>
    </source>
</evidence>
<dbReference type="PANTHER" id="PTHR12940">
    <property type="entry name" value="ES-2 PROTEIN - RELATED"/>
    <property type="match status" value="1"/>
</dbReference>
<name>A0A2T9ZG19_9FUNG</name>
<dbReference type="PANTHER" id="PTHR12940:SF0">
    <property type="entry name" value="SPLICING FACTOR ESS-2 HOMOLOG"/>
    <property type="match status" value="1"/>
</dbReference>
<gene>
    <name evidence="4" type="ORF">BB560_001991</name>
</gene>
<keyword evidence="3" id="KW-0539">Nucleus</keyword>